<dbReference type="RefSeq" id="WP_180096032.1">
    <property type="nucleotide sequence ID" value="NZ_JACCGK010000029.1"/>
</dbReference>
<dbReference type="PANTHER" id="PTHR35894:SF1">
    <property type="entry name" value="PHOSPHORIBULOKINASE _ URIDINE KINASE FAMILY"/>
    <property type="match status" value="1"/>
</dbReference>
<evidence type="ECO:0000313" key="2">
    <source>
        <dbReference type="Proteomes" id="UP000520876"/>
    </source>
</evidence>
<dbReference type="Proteomes" id="UP000520876">
    <property type="component" value="Unassembled WGS sequence"/>
</dbReference>
<dbReference type="EMBL" id="JACCGK010000029">
    <property type="protein sequence ID" value="NYT75128.1"/>
    <property type="molecule type" value="Genomic_DNA"/>
</dbReference>
<dbReference type="InterPro" id="IPR052026">
    <property type="entry name" value="ExeA_AAA_ATPase_DNA-bind"/>
</dbReference>
<sequence>MQASTCKPHHLQLHNFIHCFVEHPNLTRVLESWERLFKRQPLGGEQSCMLLTGDAGTGKSYLINQFVMRHPSYQEGDVLIRPVIKCRIPSRPNVESMMVQMLSDLGQFGAESRKGQLREVGLTETLIKILKKCQTRIIIINEFQELIEFKSIEDRQRVANRLKMINEEAGIPIVLVGMPWAAEITEEPQWASRLMSRIELPYFKISSCREEYIRFLKGLSLKMGFDTPPNLAMKEISIPLFAACSGQVRILKKILNVALEIALEESAQTIDKQHLAMAVDIELSGQDENPFKIPLSKIKISEVSRYARYNPNAVSREEALIKTQFADALSLAQILRKN</sequence>
<comment type="caution">
    <text evidence="1">The sequence shown here is derived from an EMBL/GenBank/DDBJ whole genome shotgun (WGS) entry which is preliminary data.</text>
</comment>
<protein>
    <submittedName>
        <fullName evidence="1">TniB family NTP-binding protein</fullName>
    </submittedName>
</protein>
<dbReference type="InterPro" id="IPR008868">
    <property type="entry name" value="TniB"/>
</dbReference>
<organism evidence="1 2">
    <name type="scientific">Vreelandella sedimenti</name>
    <dbReference type="NCBI Taxonomy" id="2729618"/>
    <lineage>
        <taxon>Bacteria</taxon>
        <taxon>Pseudomonadati</taxon>
        <taxon>Pseudomonadota</taxon>
        <taxon>Gammaproteobacteria</taxon>
        <taxon>Oceanospirillales</taxon>
        <taxon>Halomonadaceae</taxon>
        <taxon>Vreelandella</taxon>
    </lineage>
</organism>
<dbReference type="SUPFAM" id="SSF52540">
    <property type="entry name" value="P-loop containing nucleoside triphosphate hydrolases"/>
    <property type="match status" value="1"/>
</dbReference>
<evidence type="ECO:0000313" key="1">
    <source>
        <dbReference type="EMBL" id="NYT75128.1"/>
    </source>
</evidence>
<proteinExistence type="predicted"/>
<gene>
    <name evidence="1" type="ORF">HZU72_22335</name>
</gene>
<dbReference type="PANTHER" id="PTHR35894">
    <property type="entry name" value="GENERAL SECRETION PATHWAY PROTEIN A-RELATED"/>
    <property type="match status" value="1"/>
</dbReference>
<reference evidence="1 2" key="1">
    <citation type="submission" date="2020-07" db="EMBL/GenBank/DDBJ databases">
        <title>Halomonas sp. QX-2 draft genome sequence.</title>
        <authorList>
            <person name="Qiu X."/>
        </authorList>
    </citation>
    <scope>NUCLEOTIDE SEQUENCE [LARGE SCALE GENOMIC DNA]</scope>
    <source>
        <strain evidence="1 2">QX-2</strain>
    </source>
</reference>
<dbReference type="InterPro" id="IPR027417">
    <property type="entry name" value="P-loop_NTPase"/>
</dbReference>
<keyword evidence="2" id="KW-1185">Reference proteome</keyword>
<name>A0A7Z0SQC0_9GAMM</name>
<dbReference type="AlphaFoldDB" id="A0A7Z0SQC0"/>
<dbReference type="Gene3D" id="3.40.50.300">
    <property type="entry name" value="P-loop containing nucleotide triphosphate hydrolases"/>
    <property type="match status" value="1"/>
</dbReference>
<dbReference type="Pfam" id="PF05621">
    <property type="entry name" value="TniB"/>
    <property type="match status" value="1"/>
</dbReference>
<accession>A0A7Z0SQC0</accession>